<dbReference type="Proteomes" id="UP000241203">
    <property type="component" value="Unassembled WGS sequence"/>
</dbReference>
<dbReference type="Gene3D" id="1.10.10.10">
    <property type="entry name" value="Winged helix-like DNA-binding domain superfamily/Winged helix DNA-binding domain"/>
    <property type="match status" value="1"/>
</dbReference>
<evidence type="ECO:0000259" key="7">
    <source>
        <dbReference type="PROSITE" id="PS51000"/>
    </source>
</evidence>
<dbReference type="EMBL" id="PYAU01000001">
    <property type="protein sequence ID" value="PSL38434.1"/>
    <property type="molecule type" value="Genomic_DNA"/>
</dbReference>
<dbReference type="SMART" id="SM01134">
    <property type="entry name" value="DeoRC"/>
    <property type="match status" value="1"/>
</dbReference>
<evidence type="ECO:0000256" key="2">
    <source>
        <dbReference type="ARBA" id="ARBA00022491"/>
    </source>
</evidence>
<evidence type="ECO:0000256" key="1">
    <source>
        <dbReference type="ARBA" id="ARBA00021390"/>
    </source>
</evidence>
<dbReference type="GO" id="GO:0003700">
    <property type="term" value="F:DNA-binding transcription factor activity"/>
    <property type="evidence" value="ECO:0007669"/>
    <property type="project" value="InterPro"/>
</dbReference>
<dbReference type="InterPro" id="IPR036390">
    <property type="entry name" value="WH_DNA-bd_sf"/>
</dbReference>
<evidence type="ECO:0000313" key="8">
    <source>
        <dbReference type="EMBL" id="PSL38434.1"/>
    </source>
</evidence>
<dbReference type="PROSITE" id="PS00894">
    <property type="entry name" value="HTH_DEOR_1"/>
    <property type="match status" value="1"/>
</dbReference>
<protein>
    <recommendedName>
        <fullName evidence="1">Lactose phosphotransferase system repressor</fullName>
    </recommendedName>
</protein>
<keyword evidence="2" id="KW-0678">Repressor</keyword>
<evidence type="ECO:0000256" key="4">
    <source>
        <dbReference type="ARBA" id="ARBA00023125"/>
    </source>
</evidence>
<keyword evidence="4" id="KW-0238">DNA-binding</keyword>
<dbReference type="InterPro" id="IPR014036">
    <property type="entry name" value="DeoR-like_C"/>
</dbReference>
<dbReference type="AlphaFoldDB" id="A0A2P8GWU8"/>
<dbReference type="Gene3D" id="3.40.50.1360">
    <property type="match status" value="1"/>
</dbReference>
<dbReference type="InterPro" id="IPR037171">
    <property type="entry name" value="NagB/RpiA_transferase-like"/>
</dbReference>
<dbReference type="InterPro" id="IPR036388">
    <property type="entry name" value="WH-like_DNA-bd_sf"/>
</dbReference>
<keyword evidence="3" id="KW-0805">Transcription regulation</keyword>
<sequence length="253" mass="26635">MLGAMLTATRQAKILDSLRTDGEVSVELLAGRFGVSASTIRRDLNALSSDGLLRRVRGGGSVEQDRVPFSEIQRVRSAEKESVALRGADLVSDGDVVLIDIGTTTALLARHLRGRHITVATSSLAVIDQLRDDDDVELIVLGGAVRKNYNSMVGVLTEQALAQIRASICFLGTSGVRPDGTILDTTGMEVPVKKAMIESSNRTIVLADSSKFPGVGLLNVCGPDRLSGVVTNADADADTLDVLRGAGVEVLVA</sequence>
<evidence type="ECO:0000256" key="5">
    <source>
        <dbReference type="ARBA" id="ARBA00023163"/>
    </source>
</evidence>
<keyword evidence="5" id="KW-0804">Transcription</keyword>
<dbReference type="PANTHER" id="PTHR30363">
    <property type="entry name" value="HTH-TYPE TRANSCRIPTIONAL REGULATOR SRLR-RELATED"/>
    <property type="match status" value="1"/>
</dbReference>
<dbReference type="SUPFAM" id="SSF100950">
    <property type="entry name" value="NagB/RpiA/CoA transferase-like"/>
    <property type="match status" value="1"/>
</dbReference>
<accession>A0A2P8GWU8</accession>
<dbReference type="InterPro" id="IPR050313">
    <property type="entry name" value="Carb_Metab_HTH_regulators"/>
</dbReference>
<dbReference type="SUPFAM" id="SSF46785">
    <property type="entry name" value="Winged helix' DNA-binding domain"/>
    <property type="match status" value="1"/>
</dbReference>
<dbReference type="GO" id="GO:0003677">
    <property type="term" value="F:DNA binding"/>
    <property type="evidence" value="ECO:0007669"/>
    <property type="project" value="UniProtKB-KW"/>
</dbReference>
<dbReference type="PRINTS" id="PR00037">
    <property type="entry name" value="HTHLACR"/>
</dbReference>
<name>A0A2P8GWU8_9MICO</name>
<dbReference type="Pfam" id="PF00455">
    <property type="entry name" value="DeoRC"/>
    <property type="match status" value="1"/>
</dbReference>
<dbReference type="PANTHER" id="PTHR30363:SF4">
    <property type="entry name" value="GLYCEROL-3-PHOSPHATE REGULON REPRESSOR"/>
    <property type="match status" value="1"/>
</dbReference>
<evidence type="ECO:0000256" key="6">
    <source>
        <dbReference type="ARBA" id="ARBA00024937"/>
    </source>
</evidence>
<dbReference type="SMART" id="SM00420">
    <property type="entry name" value="HTH_DEOR"/>
    <property type="match status" value="1"/>
</dbReference>
<dbReference type="InterPro" id="IPR018356">
    <property type="entry name" value="Tscrpt_reg_HTH_DeoR_CS"/>
</dbReference>
<reference evidence="8 9" key="1">
    <citation type="submission" date="2018-03" db="EMBL/GenBank/DDBJ databases">
        <title>Genomic Encyclopedia of Archaeal and Bacterial Type Strains, Phase II (KMG-II): from individual species to whole genera.</title>
        <authorList>
            <person name="Goeker M."/>
        </authorList>
    </citation>
    <scope>NUCLEOTIDE SEQUENCE [LARGE SCALE GENOMIC DNA]</scope>
    <source>
        <strain evidence="8 9">DSM 21548</strain>
    </source>
</reference>
<proteinExistence type="predicted"/>
<feature type="domain" description="HTH deoR-type" evidence="7">
    <location>
        <begin position="7"/>
        <end position="62"/>
    </location>
</feature>
<dbReference type="Pfam" id="PF08220">
    <property type="entry name" value="HTH_DeoR"/>
    <property type="match status" value="1"/>
</dbReference>
<comment type="function">
    <text evidence="6">Repressor of the lactose catabolism operon. Galactose-6-phosphate is the inducer.</text>
</comment>
<evidence type="ECO:0000256" key="3">
    <source>
        <dbReference type="ARBA" id="ARBA00023015"/>
    </source>
</evidence>
<dbReference type="PROSITE" id="PS51000">
    <property type="entry name" value="HTH_DEOR_2"/>
    <property type="match status" value="1"/>
</dbReference>
<gene>
    <name evidence="8" type="ORF">CLV49_2056</name>
</gene>
<organism evidence="8 9">
    <name type="scientific">Labedella gwakjiensis</name>
    <dbReference type="NCBI Taxonomy" id="390269"/>
    <lineage>
        <taxon>Bacteria</taxon>
        <taxon>Bacillati</taxon>
        <taxon>Actinomycetota</taxon>
        <taxon>Actinomycetes</taxon>
        <taxon>Micrococcales</taxon>
        <taxon>Microbacteriaceae</taxon>
        <taxon>Labedella</taxon>
    </lineage>
</organism>
<dbReference type="InterPro" id="IPR001034">
    <property type="entry name" value="DeoR_HTH"/>
</dbReference>
<evidence type="ECO:0000313" key="9">
    <source>
        <dbReference type="Proteomes" id="UP000241203"/>
    </source>
</evidence>
<comment type="caution">
    <text evidence="8">The sequence shown here is derived from an EMBL/GenBank/DDBJ whole genome shotgun (WGS) entry which is preliminary data.</text>
</comment>